<sequence length="388" mass="44661">MIDLYYKSIAYVIALSIFTLALGGMCFYWSHLNHALMPAENSRYPWQSSTLNDAQEGGASIINIIKNSHNLNFNYLLIDKVEYPFVAAVIAFDELEGATTFVDLRKYSTLRMNIRCSQKNVLSFFMHSDDLAITDRSNFSSYRISEVLIPCDIYWAEVEVDLHHLYVPPWWLHKFGLEHSDQSYSLSKVLALSFAGSHHGPVNKKVEVSIQDIRLQGKDWRYMWAFTIIFLLAWGAMLLWLLKLYTRSLVSEIERKITQARPLVAYKKISIAPHKEDSLAATVLRFFATEYSNPAMSLEYATEKLNINRNKLNGVLKQELNLTFNAYLHKLRMVEAGRLLDSDVGISVSELAFRLGYTNTNYFYKVFKNEYGCTPKKYKDINHSSASD</sequence>
<protein>
    <submittedName>
        <fullName evidence="6">Helix-turn-helix domain-containing protein</fullName>
    </submittedName>
</protein>
<evidence type="ECO:0000256" key="4">
    <source>
        <dbReference type="SAM" id="Phobius"/>
    </source>
</evidence>
<dbReference type="PROSITE" id="PS01124">
    <property type="entry name" value="HTH_ARAC_FAMILY_2"/>
    <property type="match status" value="1"/>
</dbReference>
<feature type="transmembrane region" description="Helical" evidence="4">
    <location>
        <begin position="222"/>
        <end position="242"/>
    </location>
</feature>
<evidence type="ECO:0000256" key="2">
    <source>
        <dbReference type="ARBA" id="ARBA00023125"/>
    </source>
</evidence>
<feature type="transmembrane region" description="Helical" evidence="4">
    <location>
        <begin position="6"/>
        <end position="29"/>
    </location>
</feature>
<evidence type="ECO:0000256" key="3">
    <source>
        <dbReference type="ARBA" id="ARBA00023163"/>
    </source>
</evidence>
<dbReference type="Proteomes" id="UP001169760">
    <property type="component" value="Unassembled WGS sequence"/>
</dbReference>
<dbReference type="EMBL" id="JAUOPB010000009">
    <property type="protein sequence ID" value="MDO6423282.1"/>
    <property type="molecule type" value="Genomic_DNA"/>
</dbReference>
<keyword evidence="4" id="KW-0472">Membrane</keyword>
<keyword evidence="4" id="KW-1133">Transmembrane helix</keyword>
<dbReference type="RefSeq" id="WP_303492987.1">
    <property type="nucleotide sequence ID" value="NZ_JAUOPB010000009.1"/>
</dbReference>
<reference evidence="6" key="1">
    <citation type="submission" date="2023-07" db="EMBL/GenBank/DDBJ databases">
        <title>Genome content predicts the carbon catabolic preferences of heterotrophic bacteria.</title>
        <authorList>
            <person name="Gralka M."/>
        </authorList>
    </citation>
    <scope>NUCLEOTIDE SEQUENCE</scope>
    <source>
        <strain evidence="6">I3M17_2</strain>
    </source>
</reference>
<dbReference type="AlphaFoldDB" id="A0AAW7XA05"/>
<evidence type="ECO:0000313" key="7">
    <source>
        <dbReference type="Proteomes" id="UP001169760"/>
    </source>
</evidence>
<dbReference type="InterPro" id="IPR009057">
    <property type="entry name" value="Homeodomain-like_sf"/>
</dbReference>
<keyword evidence="1" id="KW-0805">Transcription regulation</keyword>
<evidence type="ECO:0000259" key="5">
    <source>
        <dbReference type="PROSITE" id="PS01124"/>
    </source>
</evidence>
<dbReference type="PRINTS" id="PR00032">
    <property type="entry name" value="HTHARAC"/>
</dbReference>
<accession>A0AAW7XA05</accession>
<dbReference type="Pfam" id="PF12833">
    <property type="entry name" value="HTH_18"/>
    <property type="match status" value="1"/>
</dbReference>
<organism evidence="6 7">
    <name type="scientific">Saccharophagus degradans</name>
    <dbReference type="NCBI Taxonomy" id="86304"/>
    <lineage>
        <taxon>Bacteria</taxon>
        <taxon>Pseudomonadati</taxon>
        <taxon>Pseudomonadota</taxon>
        <taxon>Gammaproteobacteria</taxon>
        <taxon>Cellvibrionales</taxon>
        <taxon>Cellvibrionaceae</taxon>
        <taxon>Saccharophagus</taxon>
    </lineage>
</organism>
<dbReference type="PANTHER" id="PTHR43280:SF2">
    <property type="entry name" value="HTH-TYPE TRANSCRIPTIONAL REGULATOR EXSA"/>
    <property type="match status" value="1"/>
</dbReference>
<evidence type="ECO:0000256" key="1">
    <source>
        <dbReference type="ARBA" id="ARBA00023015"/>
    </source>
</evidence>
<feature type="domain" description="HTH araC/xylS-type" evidence="5">
    <location>
        <begin position="281"/>
        <end position="381"/>
    </location>
</feature>
<dbReference type="Gene3D" id="1.10.10.60">
    <property type="entry name" value="Homeodomain-like"/>
    <property type="match status" value="2"/>
</dbReference>
<dbReference type="SMART" id="SM00342">
    <property type="entry name" value="HTH_ARAC"/>
    <property type="match status" value="1"/>
</dbReference>
<dbReference type="GO" id="GO:0043565">
    <property type="term" value="F:sequence-specific DNA binding"/>
    <property type="evidence" value="ECO:0007669"/>
    <property type="project" value="InterPro"/>
</dbReference>
<keyword evidence="3" id="KW-0804">Transcription</keyword>
<dbReference type="SUPFAM" id="SSF46689">
    <property type="entry name" value="Homeodomain-like"/>
    <property type="match status" value="1"/>
</dbReference>
<keyword evidence="4" id="KW-0812">Transmembrane</keyword>
<keyword evidence="2" id="KW-0238">DNA-binding</keyword>
<evidence type="ECO:0000313" key="6">
    <source>
        <dbReference type="EMBL" id="MDO6423282.1"/>
    </source>
</evidence>
<name>A0AAW7XA05_9GAMM</name>
<dbReference type="GO" id="GO:0003700">
    <property type="term" value="F:DNA-binding transcription factor activity"/>
    <property type="evidence" value="ECO:0007669"/>
    <property type="project" value="InterPro"/>
</dbReference>
<dbReference type="InterPro" id="IPR018060">
    <property type="entry name" value="HTH_AraC"/>
</dbReference>
<dbReference type="PANTHER" id="PTHR43280">
    <property type="entry name" value="ARAC-FAMILY TRANSCRIPTIONAL REGULATOR"/>
    <property type="match status" value="1"/>
</dbReference>
<comment type="caution">
    <text evidence="6">The sequence shown here is derived from an EMBL/GenBank/DDBJ whole genome shotgun (WGS) entry which is preliminary data.</text>
</comment>
<dbReference type="InterPro" id="IPR020449">
    <property type="entry name" value="Tscrpt_reg_AraC-type_HTH"/>
</dbReference>
<proteinExistence type="predicted"/>
<gene>
    <name evidence="6" type="ORF">Q4521_12445</name>
</gene>